<dbReference type="InterPro" id="IPR013019">
    <property type="entry name" value="MAD_homology_MH1"/>
</dbReference>
<keyword evidence="2" id="KW-0479">Metal-binding</keyword>
<dbReference type="Gene3D" id="3.60.15.10">
    <property type="entry name" value="Ribonuclease Z/Hydroxyacylglutathione hydrolase-like"/>
    <property type="match status" value="1"/>
</dbReference>
<evidence type="ECO:0000256" key="6">
    <source>
        <dbReference type="ARBA" id="ARBA00023242"/>
    </source>
</evidence>
<evidence type="ECO:0000256" key="3">
    <source>
        <dbReference type="ARBA" id="ARBA00022833"/>
    </source>
</evidence>
<dbReference type="PROSITE" id="PS51076">
    <property type="entry name" value="MH2"/>
    <property type="match status" value="2"/>
</dbReference>
<evidence type="ECO:0000256" key="5">
    <source>
        <dbReference type="ARBA" id="ARBA00023163"/>
    </source>
</evidence>
<feature type="domain" description="MH2" evidence="11">
    <location>
        <begin position="730"/>
        <end position="975"/>
    </location>
</feature>
<comment type="subcellular location">
    <subcellularLocation>
        <location evidence="7">Cytoplasm</location>
    </subcellularLocation>
    <subcellularLocation>
        <location evidence="7">Nucleus</location>
    </subcellularLocation>
</comment>
<dbReference type="GO" id="GO:0060395">
    <property type="term" value="P:SMAD protein signal transduction"/>
    <property type="evidence" value="ECO:0007669"/>
    <property type="project" value="TreeGrafter"/>
</dbReference>
<dbReference type="SUPFAM" id="SSF49879">
    <property type="entry name" value="SMAD/FHA domain"/>
    <property type="match status" value="2"/>
</dbReference>
<gene>
    <name evidence="12" type="ORF">EOD39_17746</name>
</gene>
<dbReference type="InterPro" id="IPR003619">
    <property type="entry name" value="MAD_homology1_Dwarfin-type"/>
</dbReference>
<evidence type="ECO:0000259" key="11">
    <source>
        <dbReference type="PROSITE" id="PS51076"/>
    </source>
</evidence>
<evidence type="ECO:0000256" key="2">
    <source>
        <dbReference type="ARBA" id="ARBA00022723"/>
    </source>
</evidence>
<dbReference type="SUPFAM" id="SSF56281">
    <property type="entry name" value="Metallo-hydrolase/oxidoreductase"/>
    <property type="match status" value="1"/>
</dbReference>
<dbReference type="PROSITE" id="PS51075">
    <property type="entry name" value="MH1"/>
    <property type="match status" value="2"/>
</dbReference>
<dbReference type="GO" id="GO:0071144">
    <property type="term" value="C:heteromeric SMAD protein complex"/>
    <property type="evidence" value="ECO:0007669"/>
    <property type="project" value="TreeGrafter"/>
</dbReference>
<dbReference type="GO" id="GO:0009653">
    <property type="term" value="P:anatomical structure morphogenesis"/>
    <property type="evidence" value="ECO:0007669"/>
    <property type="project" value="TreeGrafter"/>
</dbReference>
<evidence type="ECO:0000313" key="12">
    <source>
        <dbReference type="EMBL" id="RXM94658.1"/>
    </source>
</evidence>
<dbReference type="CDD" id="cd10498">
    <property type="entry name" value="MH2_SMAD_4"/>
    <property type="match status" value="1"/>
</dbReference>
<keyword evidence="3" id="KW-0862">Zinc</keyword>
<reference evidence="12 13" key="1">
    <citation type="submission" date="2019-01" db="EMBL/GenBank/DDBJ databases">
        <title>Draft Genome and Complete Hox-Cluster Characterization of the Sterlet Sturgeon (Acipenser ruthenus).</title>
        <authorList>
            <person name="Wei Q."/>
        </authorList>
    </citation>
    <scope>NUCLEOTIDE SEQUENCE [LARGE SCALE GENOMIC DNA]</scope>
    <source>
        <strain evidence="12">WHYD16114868_AA</strain>
        <tissue evidence="12">Blood</tissue>
    </source>
</reference>
<dbReference type="PANTHER" id="PTHR13703">
    <property type="entry name" value="SMAD"/>
    <property type="match status" value="1"/>
</dbReference>
<feature type="region of interest" description="Disordered" evidence="9">
    <location>
        <begin position="628"/>
        <end position="680"/>
    </location>
</feature>
<keyword evidence="5 7" id="KW-0804">Transcription</keyword>
<dbReference type="InterPro" id="IPR013790">
    <property type="entry name" value="Dwarfin"/>
</dbReference>
<evidence type="ECO:0000313" key="13">
    <source>
        <dbReference type="Proteomes" id="UP000289886"/>
    </source>
</evidence>
<keyword evidence="4 7" id="KW-0805">Transcription regulation</keyword>
<sequence length="975" mass="106198">MDVQVGETFKVPSTCPIVTVDGYVDPSGGDRFCLGQLSNVHRTEAIERARLHIGKGVQLECKGEGDVWVRCLSDHAVFVQSYYLDREAGRAPGDAVHKIYPSAYIKVFDLRQCHRQMQQQAATAQAAAAAQAAAVAGQSSTMLPGSHSDGLLQIASAAQPGSQQNGFQAQPATYHHRQVHNELAFQPPISNHPVDLSKVFDLRQCHRQMQQQAATAQAAAAAQAAAVAGNIPGPGSVGGIAPAISYLPGSWGGESETFAKRAIESLVKKLKEKKDELDSLITAITTNGAHPSKCVTIQRTLDGRLQDVFDRHNAHNVKCIKCCTFQSRITKVFITHLHGDHMFGLPGLLCTVSLHCTSTAGKDHQPVEIYGPIGLRKFLRVTLGLSSSQLLFPYVVHELVPTADQSPSEGLLDPKMTNCDEGLHPQESQGRTIHLDPAHNSYTLIENEQVVVKAFRLYHRIPSFGFVVQEGERPGKLNVQKLKELGIKAGPVYGKLKTGQSVVLENGVTVFPSDVLEEPIPGRKICILGDCCSLVGDAGYLPGSWVAGRKGFPHVIYARLWRWPDLHKNELKHVKYCQYAFDLKCDNVCVNPYHYERVVSPGIVKDEFHEYVEGPQSLPSEGHLIQTIQHQPSSRPATEAYNTPAMLPPSESSSSSSTNFPSIPVASSSQSSTMLPGSHSDGLLQIASAAQPGSQQNGFQAQPATYHHRQVHNELVFQPPISNHPAPEYWCSIAYFEMDVQVGETFKVPSTCPIVTVDGYVDPSGGDRFCLGQLSNVHRTEAIERARKKKKKKKKSSTLASIKLHIGKGVQLECKGEGDVWVRCLSDHAVFVQSYYLDREAGRAPGDAVHKIYPSAYIKVFDLRQCHRQMQQQAATAQAAAAAQAAAVAGNIPGPGSVGGIAPAISLSAAAGIGVDDLRRLCILRMSFVKGWGPDYPRQSIKETPCWIEIHLHRALQLLDEVLHTMPIADPQPLD</sequence>
<keyword evidence="13" id="KW-1185">Reference proteome</keyword>
<comment type="caution">
    <text evidence="12">The sequence shown here is derived from an EMBL/GenBank/DDBJ whole genome shotgun (WGS) entry which is preliminary data.</text>
</comment>
<dbReference type="InterPro" id="IPR008984">
    <property type="entry name" value="SMAD_FHA_dom_sf"/>
</dbReference>
<dbReference type="GO" id="GO:0000978">
    <property type="term" value="F:RNA polymerase II cis-regulatory region sequence-specific DNA binding"/>
    <property type="evidence" value="ECO:0007669"/>
    <property type="project" value="TreeGrafter"/>
</dbReference>
<dbReference type="FunFam" id="2.60.200.10:FF:000002">
    <property type="entry name" value="Mothers against decapentaplegic homolog"/>
    <property type="match status" value="2"/>
</dbReference>
<dbReference type="SMART" id="SM00523">
    <property type="entry name" value="DWA"/>
    <property type="match status" value="2"/>
</dbReference>
<dbReference type="InterPro" id="IPR017855">
    <property type="entry name" value="SMAD-like_dom_sf"/>
</dbReference>
<keyword evidence="7" id="KW-0963">Cytoplasm</keyword>
<dbReference type="PANTHER" id="PTHR13703:SF45">
    <property type="entry name" value="MOTHERS AGAINST DECAPENTAPLEGIC HOMOLOG"/>
    <property type="match status" value="1"/>
</dbReference>
<dbReference type="Pfam" id="PF03166">
    <property type="entry name" value="MH2"/>
    <property type="match status" value="2"/>
</dbReference>
<dbReference type="GO" id="GO:0046872">
    <property type="term" value="F:metal ion binding"/>
    <property type="evidence" value="ECO:0007669"/>
    <property type="project" value="UniProtKB-KW"/>
</dbReference>
<dbReference type="AlphaFoldDB" id="A0A444V2R1"/>
<keyword evidence="6 7" id="KW-0539">Nucleus</keyword>
<feature type="domain" description="MH1" evidence="10">
    <location>
        <begin position="238"/>
        <end position="365"/>
    </location>
</feature>
<accession>A0A444V2R1</accession>
<dbReference type="GO" id="GO:0000981">
    <property type="term" value="F:DNA-binding transcription factor activity, RNA polymerase II-specific"/>
    <property type="evidence" value="ECO:0007669"/>
    <property type="project" value="TreeGrafter"/>
</dbReference>
<proteinExistence type="inferred from homology"/>
<dbReference type="GO" id="GO:0005737">
    <property type="term" value="C:cytoplasm"/>
    <property type="evidence" value="ECO:0007669"/>
    <property type="project" value="UniProtKB-SubCell"/>
</dbReference>
<feature type="domain" description="MH2" evidence="11">
    <location>
        <begin position="1"/>
        <end position="200"/>
    </location>
</feature>
<dbReference type="InterPro" id="IPR001132">
    <property type="entry name" value="SMAD_dom_Dwarfin-type"/>
</dbReference>
<dbReference type="SMART" id="SM00524">
    <property type="entry name" value="DWB"/>
    <property type="match status" value="2"/>
</dbReference>
<dbReference type="InterPro" id="IPR036578">
    <property type="entry name" value="SMAD_MH1_sf"/>
</dbReference>
<evidence type="ECO:0000256" key="4">
    <source>
        <dbReference type="ARBA" id="ARBA00023015"/>
    </source>
</evidence>
<evidence type="ECO:0000256" key="1">
    <source>
        <dbReference type="ARBA" id="ARBA00005545"/>
    </source>
</evidence>
<dbReference type="SUPFAM" id="SSF56366">
    <property type="entry name" value="SMAD MH1 domain"/>
    <property type="match status" value="2"/>
</dbReference>
<dbReference type="GO" id="GO:0030154">
    <property type="term" value="P:cell differentiation"/>
    <property type="evidence" value="ECO:0007669"/>
    <property type="project" value="TreeGrafter"/>
</dbReference>
<protein>
    <recommendedName>
        <fullName evidence="7">Mothers against decapentaplegic homolog</fullName>
        <shortName evidence="7">MAD homolog</shortName>
        <shortName evidence="7">Mothers against DPP homolog</shortName>
    </recommendedName>
    <alternativeName>
        <fullName evidence="7">SMAD family member</fullName>
    </alternativeName>
</protein>
<feature type="coiled-coil region" evidence="8">
    <location>
        <begin position="260"/>
        <end position="287"/>
    </location>
</feature>
<feature type="domain" description="MH1" evidence="10">
    <location>
        <begin position="456"/>
        <end position="604"/>
    </location>
</feature>
<comment type="similarity">
    <text evidence="1 7">Belongs to the dwarfin/SMAD family.</text>
</comment>
<dbReference type="GO" id="GO:0070411">
    <property type="term" value="F:I-SMAD binding"/>
    <property type="evidence" value="ECO:0007669"/>
    <property type="project" value="TreeGrafter"/>
</dbReference>
<name>A0A444V2R1_ACIRT</name>
<dbReference type="InterPro" id="IPR036866">
    <property type="entry name" value="RibonucZ/Hydroxyglut_hydro"/>
</dbReference>
<dbReference type="GO" id="GO:0007179">
    <property type="term" value="P:transforming growth factor beta receptor signaling pathway"/>
    <property type="evidence" value="ECO:0007669"/>
    <property type="project" value="TreeGrafter"/>
</dbReference>
<evidence type="ECO:0000259" key="10">
    <source>
        <dbReference type="PROSITE" id="PS51075"/>
    </source>
</evidence>
<evidence type="ECO:0000256" key="7">
    <source>
        <dbReference type="RuleBase" id="RU361195"/>
    </source>
</evidence>
<dbReference type="EMBL" id="SCEB01003126">
    <property type="protein sequence ID" value="RXM94658.1"/>
    <property type="molecule type" value="Genomic_DNA"/>
</dbReference>
<evidence type="ECO:0000256" key="8">
    <source>
        <dbReference type="SAM" id="Coils"/>
    </source>
</evidence>
<evidence type="ECO:0000256" key="9">
    <source>
        <dbReference type="SAM" id="MobiDB-lite"/>
    </source>
</evidence>
<dbReference type="Pfam" id="PF03165">
    <property type="entry name" value="MH1"/>
    <property type="match status" value="2"/>
</dbReference>
<keyword evidence="8" id="KW-0175">Coiled coil</keyword>
<dbReference type="Proteomes" id="UP000289886">
    <property type="component" value="Unassembled WGS sequence"/>
</dbReference>
<dbReference type="Gene3D" id="2.60.200.10">
    <property type="match status" value="3"/>
</dbReference>
<dbReference type="GO" id="GO:0030509">
    <property type="term" value="P:BMP signaling pathway"/>
    <property type="evidence" value="ECO:0007669"/>
    <property type="project" value="TreeGrafter"/>
</dbReference>
<feature type="compositionally biased region" description="Low complexity" evidence="9">
    <location>
        <begin position="644"/>
        <end position="672"/>
    </location>
</feature>
<organism evidence="12 13">
    <name type="scientific">Acipenser ruthenus</name>
    <name type="common">Sterlet sturgeon</name>
    <dbReference type="NCBI Taxonomy" id="7906"/>
    <lineage>
        <taxon>Eukaryota</taxon>
        <taxon>Metazoa</taxon>
        <taxon>Chordata</taxon>
        <taxon>Craniata</taxon>
        <taxon>Vertebrata</taxon>
        <taxon>Euteleostomi</taxon>
        <taxon>Actinopterygii</taxon>
        <taxon>Chondrostei</taxon>
        <taxon>Acipenseriformes</taxon>
        <taxon>Acipenseridae</taxon>
        <taxon>Acipenser</taxon>
    </lineage>
</organism>